<dbReference type="Proteomes" id="UP001284601">
    <property type="component" value="Unassembled WGS sequence"/>
</dbReference>
<dbReference type="InterPro" id="IPR006680">
    <property type="entry name" value="Amidohydro-rel"/>
</dbReference>
<gene>
    <name evidence="3" type="ORF">R7226_11810</name>
</gene>
<comment type="caution">
    <text evidence="3">The sequence shown here is derived from an EMBL/GenBank/DDBJ whole genome shotgun (WGS) entry which is preliminary data.</text>
</comment>
<dbReference type="SUPFAM" id="SSF51556">
    <property type="entry name" value="Metallo-dependent hydrolases"/>
    <property type="match status" value="1"/>
</dbReference>
<name>A0ABU4HP42_9ACTN</name>
<dbReference type="InterPro" id="IPR032466">
    <property type="entry name" value="Metal_Hydrolase"/>
</dbReference>
<protein>
    <submittedName>
        <fullName evidence="3">Amidohydrolase family protein</fullName>
    </submittedName>
</protein>
<evidence type="ECO:0000259" key="2">
    <source>
        <dbReference type="Pfam" id="PF04909"/>
    </source>
</evidence>
<dbReference type="PANTHER" id="PTHR21240:SF28">
    <property type="entry name" value="ISO-OROTATE DECARBOXYLASE (EUROFUNG)"/>
    <property type="match status" value="1"/>
</dbReference>
<dbReference type="Pfam" id="PF04909">
    <property type="entry name" value="Amidohydro_2"/>
    <property type="match status" value="1"/>
</dbReference>
<dbReference type="PANTHER" id="PTHR21240">
    <property type="entry name" value="2-AMINO-3-CARBOXYLMUCONATE-6-SEMIALDEHYDE DECARBOXYLASE"/>
    <property type="match status" value="1"/>
</dbReference>
<dbReference type="EMBL" id="JAWSTH010000026">
    <property type="protein sequence ID" value="MDW5595029.1"/>
    <property type="molecule type" value="Genomic_DNA"/>
</dbReference>
<evidence type="ECO:0000256" key="1">
    <source>
        <dbReference type="ARBA" id="ARBA00023239"/>
    </source>
</evidence>
<evidence type="ECO:0000313" key="4">
    <source>
        <dbReference type="Proteomes" id="UP001284601"/>
    </source>
</evidence>
<proteinExistence type="predicted"/>
<evidence type="ECO:0000313" key="3">
    <source>
        <dbReference type="EMBL" id="MDW5595029.1"/>
    </source>
</evidence>
<dbReference type="InterPro" id="IPR032465">
    <property type="entry name" value="ACMSD"/>
</dbReference>
<keyword evidence="1" id="KW-0456">Lyase</keyword>
<reference evidence="4" key="1">
    <citation type="submission" date="2023-07" db="EMBL/GenBank/DDBJ databases">
        <title>Conexibacter stalactiti sp. nov., isolated from stalactites in a lava cave and emended description of the genus Conexibacter.</title>
        <authorList>
            <person name="Lee S.D."/>
        </authorList>
    </citation>
    <scope>NUCLEOTIDE SEQUENCE [LARGE SCALE GENOMIC DNA]</scope>
    <source>
        <strain evidence="4">KCTC 39840</strain>
    </source>
</reference>
<dbReference type="RefSeq" id="WP_318597363.1">
    <property type="nucleotide sequence ID" value="NZ_JAWSTH010000026.1"/>
</dbReference>
<accession>A0ABU4HP42</accession>
<sequence>MSGGSSFQNQTIRTEEPGVRAAYRGPVVDCQWHWYPRAVCEALLGRRAYPLWRRHEDGYVFEPSEGVVWHYNRDFVDLDRQFEIMDENGIDAAVVSPVIAADVAALDVADAREVCLLYNEELARAQRTHPSRFHGLAVVPTQDADAAVDVLDDAVERLGLSGLLLHSNVAGGSIADPELWPLYARVEELGVPVFLHPTHAQPVARIADYAMEHPLSYMFDTTVAALSLIVGGVLDRFPEIRFVHPHLGGTLPYLVDRVDVYRSLGRWQMERPIREYLHRFYTDTVSESPGGLRLAIELYGVNQLLFATDYPYFPPAGGVKFVESNLAPADAAQVFAGNACRLLGLVSPPGLANLASASES</sequence>
<keyword evidence="4" id="KW-1185">Reference proteome</keyword>
<organism evidence="3 4">
    <name type="scientific">Conexibacter stalactiti</name>
    <dbReference type="NCBI Taxonomy" id="1940611"/>
    <lineage>
        <taxon>Bacteria</taxon>
        <taxon>Bacillati</taxon>
        <taxon>Actinomycetota</taxon>
        <taxon>Thermoleophilia</taxon>
        <taxon>Solirubrobacterales</taxon>
        <taxon>Conexibacteraceae</taxon>
        <taxon>Conexibacter</taxon>
    </lineage>
</organism>
<feature type="domain" description="Amidohydrolase-related" evidence="2">
    <location>
        <begin position="28"/>
        <end position="345"/>
    </location>
</feature>
<dbReference type="Gene3D" id="3.20.20.140">
    <property type="entry name" value="Metal-dependent hydrolases"/>
    <property type="match status" value="1"/>
</dbReference>